<sequence>MLAVMSTVASTTSPMARPSRPPFPDLPGQRGLATVVQLLRAGWTASALRHARATIWQEPMPRVVAPHRGPVDGPTRVVAAALWAGDKAVLTGGVALRCHGVKVRRKDRTTFVIPESSRAREHKTVRCVRSLRPVQVTHGLEAARFAGAARALADAAVYEVHDRKDLEHLAISVLQRGLATPDALERELWLRPARKVAPVWKGLEAFVDGAWSRPEVVLREVVDGQGSYPELITNCRLTTLAGVPIGTPDGYFEAAGVAI</sequence>
<organism evidence="2 3">
    <name type="scientific">Ornithinimicrobium pekingense</name>
    <dbReference type="NCBI Taxonomy" id="384677"/>
    <lineage>
        <taxon>Bacteria</taxon>
        <taxon>Bacillati</taxon>
        <taxon>Actinomycetota</taxon>
        <taxon>Actinomycetes</taxon>
        <taxon>Micrococcales</taxon>
        <taxon>Ornithinimicrobiaceae</taxon>
        <taxon>Ornithinimicrobium</taxon>
    </lineage>
</organism>
<keyword evidence="3" id="KW-1185">Reference proteome</keyword>
<comment type="caution">
    <text evidence="2">The sequence shown here is derived from an EMBL/GenBank/DDBJ whole genome shotgun (WGS) entry which is preliminary data.</text>
</comment>
<name>A0ABQ2F7H2_9MICO</name>
<proteinExistence type="predicted"/>
<evidence type="ECO:0008006" key="4">
    <source>
        <dbReference type="Google" id="ProtNLM"/>
    </source>
</evidence>
<dbReference type="Proteomes" id="UP000662111">
    <property type="component" value="Unassembled WGS sequence"/>
</dbReference>
<evidence type="ECO:0000313" key="2">
    <source>
        <dbReference type="EMBL" id="GGK68954.1"/>
    </source>
</evidence>
<protein>
    <recommendedName>
        <fullName evidence="4">AbiEi antitoxin C-terminal domain-containing protein</fullName>
    </recommendedName>
</protein>
<gene>
    <name evidence="2" type="ORF">GCM10011509_16690</name>
</gene>
<evidence type="ECO:0000313" key="3">
    <source>
        <dbReference type="Proteomes" id="UP000662111"/>
    </source>
</evidence>
<dbReference type="EMBL" id="BMLB01000003">
    <property type="protein sequence ID" value="GGK68954.1"/>
    <property type="molecule type" value="Genomic_DNA"/>
</dbReference>
<evidence type="ECO:0000256" key="1">
    <source>
        <dbReference type="SAM" id="MobiDB-lite"/>
    </source>
</evidence>
<feature type="region of interest" description="Disordered" evidence="1">
    <location>
        <begin position="1"/>
        <end position="27"/>
    </location>
</feature>
<reference evidence="3" key="1">
    <citation type="journal article" date="2019" name="Int. J. Syst. Evol. Microbiol.">
        <title>The Global Catalogue of Microorganisms (GCM) 10K type strain sequencing project: providing services to taxonomists for standard genome sequencing and annotation.</title>
        <authorList>
            <consortium name="The Broad Institute Genomics Platform"/>
            <consortium name="The Broad Institute Genome Sequencing Center for Infectious Disease"/>
            <person name="Wu L."/>
            <person name="Ma J."/>
        </authorList>
    </citation>
    <scope>NUCLEOTIDE SEQUENCE [LARGE SCALE GENOMIC DNA]</scope>
    <source>
        <strain evidence="3">CGMCC 1.5362</strain>
    </source>
</reference>
<accession>A0ABQ2F7H2</accession>